<name>A0A212K8M0_9DELT</name>
<proteinExistence type="predicted"/>
<sequence length="90" mass="10496">MAGEVLWRDTGIAPKIFILDARAIFPLALWLFHWAYWTAAIAAGGMLILYLVQRTGMSPLACCRALRVAYLGRRRETRSNEIQWRKRCRW</sequence>
<keyword evidence="1" id="KW-0812">Transmembrane</keyword>
<reference evidence="2" key="1">
    <citation type="submission" date="2016-04" db="EMBL/GenBank/DDBJ databases">
        <authorList>
            <person name="Evans L.H."/>
            <person name="Alamgir A."/>
            <person name="Owens N."/>
            <person name="Weber N.D."/>
            <person name="Virtaneva K."/>
            <person name="Barbian K."/>
            <person name="Babar A."/>
            <person name="Rosenke K."/>
        </authorList>
    </citation>
    <scope>NUCLEOTIDE SEQUENCE</scope>
    <source>
        <strain evidence="2">86</strain>
    </source>
</reference>
<evidence type="ECO:0000256" key="1">
    <source>
        <dbReference type="SAM" id="Phobius"/>
    </source>
</evidence>
<keyword evidence="1" id="KW-1133">Transmembrane helix</keyword>
<evidence type="ECO:0000313" key="2">
    <source>
        <dbReference type="EMBL" id="SBW08089.1"/>
    </source>
</evidence>
<organism evidence="2">
    <name type="scientific">uncultured delta proteobacterium</name>
    <dbReference type="NCBI Taxonomy" id="34034"/>
    <lineage>
        <taxon>Bacteria</taxon>
        <taxon>Deltaproteobacteria</taxon>
        <taxon>environmental samples</taxon>
    </lineage>
</organism>
<gene>
    <name evidence="2" type="ORF">KL86DPRO_40015</name>
</gene>
<dbReference type="InterPro" id="IPR047756">
    <property type="entry name" value="IcmT-like"/>
</dbReference>
<keyword evidence="1" id="KW-0472">Membrane</keyword>
<dbReference type="AlphaFoldDB" id="A0A212K8M0"/>
<accession>A0A212K8M0</accession>
<dbReference type="EMBL" id="FLUQ01000004">
    <property type="protein sequence ID" value="SBW08089.1"/>
    <property type="molecule type" value="Genomic_DNA"/>
</dbReference>
<protein>
    <submittedName>
        <fullName evidence="2">Uncharacterized protein</fullName>
    </submittedName>
</protein>
<dbReference type="NCBIfam" id="NF038220">
    <property type="entry name" value="IcmT_TraK"/>
    <property type="match status" value="1"/>
</dbReference>
<feature type="transmembrane region" description="Helical" evidence="1">
    <location>
        <begin position="34"/>
        <end position="52"/>
    </location>
</feature>